<reference evidence="3 4" key="1">
    <citation type="submission" date="2020-12" db="EMBL/GenBank/DDBJ databases">
        <title>WGS of Thermoactinomyces spp.</title>
        <authorList>
            <person name="Cheng K."/>
        </authorList>
    </citation>
    <scope>NUCLEOTIDE SEQUENCE [LARGE SCALE GENOMIC DNA]</scope>
    <source>
        <strain evidence="4">CICC 10671\DSM 43846</strain>
    </source>
</reference>
<proteinExistence type="predicted"/>
<keyword evidence="2" id="KW-0472">Membrane</keyword>
<organism evidence="3 4">
    <name type="scientific">Thermoactinomyces intermedius</name>
    <dbReference type="NCBI Taxonomy" id="2024"/>
    <lineage>
        <taxon>Bacteria</taxon>
        <taxon>Bacillati</taxon>
        <taxon>Bacillota</taxon>
        <taxon>Bacilli</taxon>
        <taxon>Bacillales</taxon>
        <taxon>Thermoactinomycetaceae</taxon>
        <taxon>Thermoactinomyces</taxon>
    </lineage>
</organism>
<keyword evidence="3" id="KW-0240">DNA-directed RNA polymerase</keyword>
<dbReference type="RefSeq" id="WP_181731329.1">
    <property type="nucleotide sequence ID" value="NZ_JACEIR010000002.1"/>
</dbReference>
<keyword evidence="2" id="KW-1133">Transmembrane helix</keyword>
<comment type="caution">
    <text evidence="3">The sequence shown here is derived from an EMBL/GenBank/DDBJ whole genome shotgun (WGS) entry which is preliminary data.</text>
</comment>
<gene>
    <name evidence="3" type="ORF">I8U20_06630</name>
</gene>
<keyword evidence="2" id="KW-0812">Transmembrane</keyword>
<accession>A0A8I1DEV2</accession>
<sequence length="254" mass="28913">MSYSDKEKHMDYQSDDVESSAEKFNNPSNHSTVGNEKVDDILPVGQLKWRKDEEEEQDTHDSLEAARKFEPAKHDSDKEKDKEKKQEQTEEKKDSGNQFGSNEHGAPPSFEVEQPSSPHEKRQLSLEDTLTPIDFKEYSIDPVIGANSGDENFKEEVKKPSFVAEQPVEPRVEQPGFTKEKRQSPASHGDDDPAIDEKKEQIRKWVKILWLPVSLIVALYAGFVVGHTIIGDQPAGDFLNFDMWVHIYQLVFGS</sequence>
<name>A0A8I1DEV2_THEIN</name>
<dbReference type="AlphaFoldDB" id="A0A8I1DEV2"/>
<evidence type="ECO:0000256" key="2">
    <source>
        <dbReference type="SAM" id="Phobius"/>
    </source>
</evidence>
<feature type="region of interest" description="Disordered" evidence="1">
    <location>
        <begin position="1"/>
        <end position="124"/>
    </location>
</feature>
<feature type="compositionally biased region" description="Basic and acidic residues" evidence="1">
    <location>
        <begin position="59"/>
        <end position="95"/>
    </location>
</feature>
<evidence type="ECO:0000256" key="1">
    <source>
        <dbReference type="SAM" id="MobiDB-lite"/>
    </source>
</evidence>
<feature type="compositionally biased region" description="Basic and acidic residues" evidence="1">
    <location>
        <begin position="168"/>
        <end position="196"/>
    </location>
</feature>
<feature type="compositionally biased region" description="Polar residues" evidence="1">
    <location>
        <begin position="22"/>
        <end position="34"/>
    </location>
</feature>
<keyword evidence="3" id="KW-0804">Transcription</keyword>
<keyword evidence="4" id="KW-1185">Reference proteome</keyword>
<dbReference type="GO" id="GO:0000428">
    <property type="term" value="C:DNA-directed RNA polymerase complex"/>
    <property type="evidence" value="ECO:0007669"/>
    <property type="project" value="UniProtKB-KW"/>
</dbReference>
<evidence type="ECO:0000313" key="4">
    <source>
        <dbReference type="Proteomes" id="UP000633619"/>
    </source>
</evidence>
<feature type="compositionally biased region" description="Basic and acidic residues" evidence="1">
    <location>
        <begin position="1"/>
        <end position="12"/>
    </location>
</feature>
<dbReference type="Proteomes" id="UP000633619">
    <property type="component" value="Unassembled WGS sequence"/>
</dbReference>
<dbReference type="EMBL" id="JAECVW010000003">
    <property type="protein sequence ID" value="MBH8595005.1"/>
    <property type="molecule type" value="Genomic_DNA"/>
</dbReference>
<feature type="region of interest" description="Disordered" evidence="1">
    <location>
        <begin position="157"/>
        <end position="196"/>
    </location>
</feature>
<evidence type="ECO:0000313" key="3">
    <source>
        <dbReference type="EMBL" id="MBH8595005.1"/>
    </source>
</evidence>
<protein>
    <submittedName>
        <fullName evidence="3">DNA-directed RNA polymerase subunit beta</fullName>
    </submittedName>
</protein>
<feature type="transmembrane region" description="Helical" evidence="2">
    <location>
        <begin position="208"/>
        <end position="230"/>
    </location>
</feature>